<protein>
    <submittedName>
        <fullName evidence="1">Uncharacterized protein</fullName>
    </submittedName>
</protein>
<name>A0A172XTS6_9FLAO</name>
<gene>
    <name evidence="1" type="ORF">A0O34_07460</name>
</gene>
<dbReference type="EMBL" id="CP015199">
    <property type="protein sequence ID" value="ANF50361.1"/>
    <property type="molecule type" value="Genomic_DNA"/>
</dbReference>
<keyword evidence="2" id="KW-1185">Reference proteome</keyword>
<proteinExistence type="predicted"/>
<sequence>MKDNDMKNEIKKVIKENSTDNFSNGIILGASGKGRSNFEEIIAIAKNENLTNEDALKVYHERNNKSQ</sequence>
<evidence type="ECO:0000313" key="1">
    <source>
        <dbReference type="EMBL" id="ANF50361.1"/>
    </source>
</evidence>
<dbReference type="AlphaFoldDB" id="A0A172XTS6"/>
<dbReference type="STRING" id="1685010.A0O34_07460"/>
<evidence type="ECO:0000313" key="2">
    <source>
        <dbReference type="Proteomes" id="UP000077824"/>
    </source>
</evidence>
<dbReference type="Proteomes" id="UP000077824">
    <property type="component" value="Chromosome"/>
</dbReference>
<accession>A0A172XTS6</accession>
<dbReference type="KEGG" id="chh:A0O34_07460"/>
<organism evidence="1 2">
    <name type="scientific">Chryseobacterium glaciei</name>
    <dbReference type="NCBI Taxonomy" id="1685010"/>
    <lineage>
        <taxon>Bacteria</taxon>
        <taxon>Pseudomonadati</taxon>
        <taxon>Bacteroidota</taxon>
        <taxon>Flavobacteriia</taxon>
        <taxon>Flavobacteriales</taxon>
        <taxon>Weeksellaceae</taxon>
        <taxon>Chryseobacterium group</taxon>
        <taxon>Chryseobacterium</taxon>
    </lineage>
</organism>
<reference evidence="1 2" key="1">
    <citation type="submission" date="2016-04" db="EMBL/GenBank/DDBJ databases">
        <title>Complete Genome Sequence of Chryseobacterium sp. IHBB 10212.</title>
        <authorList>
            <person name="Pal M."/>
            <person name="Swarnkar M.K."/>
            <person name="Kaushal K."/>
            <person name="Chhibber S."/>
            <person name="Singh A.K."/>
            <person name="Gulati A."/>
        </authorList>
    </citation>
    <scope>NUCLEOTIDE SEQUENCE [LARGE SCALE GENOMIC DNA]</scope>
    <source>
        <strain evidence="1 2">IHBB 10212</strain>
    </source>
</reference>